<dbReference type="RefSeq" id="WP_122221605.1">
    <property type="nucleotide sequence ID" value="NZ_RBQB01000081.1"/>
</dbReference>
<evidence type="ECO:0008006" key="3">
    <source>
        <dbReference type="Google" id="ProtNLM"/>
    </source>
</evidence>
<dbReference type="EMBL" id="RBQB01000081">
    <property type="protein sequence ID" value="RMO93815.1"/>
    <property type="molecule type" value="Genomic_DNA"/>
</dbReference>
<gene>
    <name evidence="1" type="ORF">ALQ33_02266</name>
</gene>
<dbReference type="Proteomes" id="UP000279372">
    <property type="component" value="Unassembled WGS sequence"/>
</dbReference>
<organism evidence="1 2">
    <name type="scientific">Pseudomonas syringae pv. philadelphi</name>
    <dbReference type="NCBI Taxonomy" id="251706"/>
    <lineage>
        <taxon>Bacteria</taxon>
        <taxon>Pseudomonadati</taxon>
        <taxon>Pseudomonadota</taxon>
        <taxon>Gammaproteobacteria</taxon>
        <taxon>Pseudomonadales</taxon>
        <taxon>Pseudomonadaceae</taxon>
        <taxon>Pseudomonas</taxon>
    </lineage>
</organism>
<sequence length="101" mass="11800">MKQHRYRIQIDHLEDINGQPVSRSPLSFEVGNHDDVFHIVELIRAQRDFDPDTSTALAIGLKLFSEVMLENKDHLLFEEFRPHFVQFMKRLKSKRKAGPAA</sequence>
<evidence type="ECO:0000313" key="2">
    <source>
        <dbReference type="Proteomes" id="UP000279372"/>
    </source>
</evidence>
<evidence type="ECO:0000313" key="1">
    <source>
        <dbReference type="EMBL" id="RMO93815.1"/>
    </source>
</evidence>
<dbReference type="Pfam" id="PF12977">
    <property type="entry name" value="DUF3861"/>
    <property type="match status" value="1"/>
</dbReference>
<accession>A0A3M3ZI93</accession>
<name>A0A3M3ZI93_9PSED</name>
<dbReference type="Gene3D" id="3.10.20.850">
    <property type="entry name" value="Protein of unknown function DUF3861"/>
    <property type="match status" value="1"/>
</dbReference>
<proteinExistence type="predicted"/>
<protein>
    <recommendedName>
        <fullName evidence="3">DUF3861 domain-containing protein</fullName>
    </recommendedName>
</protein>
<dbReference type="InterPro" id="IPR038194">
    <property type="entry name" value="DUF3861_sf"/>
</dbReference>
<dbReference type="InterPro" id="IPR024476">
    <property type="entry name" value="DUF3861"/>
</dbReference>
<reference evidence="1 2" key="1">
    <citation type="submission" date="2018-08" db="EMBL/GenBank/DDBJ databases">
        <title>Recombination of ecologically and evolutionarily significant loci maintains genetic cohesion in the Pseudomonas syringae species complex.</title>
        <authorList>
            <person name="Dillon M."/>
            <person name="Thakur S."/>
            <person name="Almeida R.N.D."/>
            <person name="Weir B.S."/>
            <person name="Guttman D.S."/>
        </authorList>
    </citation>
    <scope>NUCLEOTIDE SEQUENCE [LARGE SCALE GENOMIC DNA]</scope>
    <source>
        <strain evidence="1 2">ICMP 8902</strain>
    </source>
</reference>
<comment type="caution">
    <text evidence="1">The sequence shown here is derived from an EMBL/GenBank/DDBJ whole genome shotgun (WGS) entry which is preliminary data.</text>
</comment>
<dbReference type="AlphaFoldDB" id="A0A3M3ZI93"/>